<evidence type="ECO:0000256" key="2">
    <source>
        <dbReference type="SAM" id="MobiDB-lite"/>
    </source>
</evidence>
<dbReference type="GO" id="GO:0004857">
    <property type="term" value="F:enzyme inhibitor activity"/>
    <property type="evidence" value="ECO:0007669"/>
    <property type="project" value="InterPro"/>
</dbReference>
<evidence type="ECO:0000256" key="1">
    <source>
        <dbReference type="ARBA" id="ARBA00022729"/>
    </source>
</evidence>
<organism evidence="5 6">
    <name type="scientific">Panicum virgatum</name>
    <name type="common">Blackwell switchgrass</name>
    <dbReference type="NCBI Taxonomy" id="38727"/>
    <lineage>
        <taxon>Eukaryota</taxon>
        <taxon>Viridiplantae</taxon>
        <taxon>Streptophyta</taxon>
        <taxon>Embryophyta</taxon>
        <taxon>Tracheophyta</taxon>
        <taxon>Spermatophyta</taxon>
        <taxon>Magnoliopsida</taxon>
        <taxon>Liliopsida</taxon>
        <taxon>Poales</taxon>
        <taxon>Poaceae</taxon>
        <taxon>PACMAD clade</taxon>
        <taxon>Panicoideae</taxon>
        <taxon>Panicodae</taxon>
        <taxon>Paniceae</taxon>
        <taxon>Panicinae</taxon>
        <taxon>Panicum</taxon>
        <taxon>Panicum sect. Hiantes</taxon>
    </lineage>
</organism>
<name>A0A8T0MB94_PANVG</name>
<protein>
    <recommendedName>
        <fullName evidence="4">Pectinesterase inhibitor domain-containing protein</fullName>
    </recommendedName>
</protein>
<keyword evidence="1 3" id="KW-0732">Signal</keyword>
<keyword evidence="6" id="KW-1185">Reference proteome</keyword>
<accession>A0A8T0MB94</accession>
<feature type="signal peptide" evidence="3">
    <location>
        <begin position="1"/>
        <end position="30"/>
    </location>
</feature>
<evidence type="ECO:0000259" key="4">
    <source>
        <dbReference type="SMART" id="SM00856"/>
    </source>
</evidence>
<dbReference type="Proteomes" id="UP000823388">
    <property type="component" value="Chromosome 9N"/>
</dbReference>
<evidence type="ECO:0000313" key="5">
    <source>
        <dbReference type="EMBL" id="KAG2534057.1"/>
    </source>
</evidence>
<dbReference type="InterPro" id="IPR035513">
    <property type="entry name" value="Invertase/methylesterase_inhib"/>
</dbReference>
<feature type="domain" description="Pectinesterase inhibitor" evidence="4">
    <location>
        <begin position="32"/>
        <end position="180"/>
    </location>
</feature>
<dbReference type="SUPFAM" id="SSF101148">
    <property type="entry name" value="Plant invertase/pectin methylesterase inhibitor"/>
    <property type="match status" value="1"/>
</dbReference>
<dbReference type="Gene3D" id="1.20.140.40">
    <property type="entry name" value="Invertase/pectin methylesterase inhibitor family protein"/>
    <property type="match status" value="1"/>
</dbReference>
<dbReference type="SMART" id="SM00856">
    <property type="entry name" value="PMEI"/>
    <property type="match status" value="1"/>
</dbReference>
<dbReference type="FunFam" id="1.20.140.40:FF:000007">
    <property type="entry name" value="Pectinesterase inhibitor"/>
    <property type="match status" value="1"/>
</dbReference>
<gene>
    <name evidence="5" type="ORF">PVAP13_9NG020700</name>
</gene>
<dbReference type="OrthoDB" id="636954at2759"/>
<dbReference type="InterPro" id="IPR006501">
    <property type="entry name" value="Pectinesterase_inhib_dom"/>
</dbReference>
<comment type="caution">
    <text evidence="5">The sequence shown here is derived from an EMBL/GenBank/DDBJ whole genome shotgun (WGS) entry which is preliminary data.</text>
</comment>
<feature type="chain" id="PRO_5035850455" description="Pectinesterase inhibitor domain-containing protein" evidence="3">
    <location>
        <begin position="31"/>
        <end position="210"/>
    </location>
</feature>
<feature type="compositionally biased region" description="Low complexity" evidence="2">
    <location>
        <begin position="190"/>
        <end position="199"/>
    </location>
</feature>
<dbReference type="PANTHER" id="PTHR31080:SF69">
    <property type="entry name" value="OS03G0830600 PROTEIN"/>
    <property type="match status" value="1"/>
</dbReference>
<dbReference type="PANTHER" id="PTHR31080">
    <property type="entry name" value="PECTINESTERASE INHIBITOR-LIKE"/>
    <property type="match status" value="1"/>
</dbReference>
<dbReference type="NCBIfam" id="TIGR01614">
    <property type="entry name" value="PME_inhib"/>
    <property type="match status" value="1"/>
</dbReference>
<evidence type="ECO:0000313" key="6">
    <source>
        <dbReference type="Proteomes" id="UP000823388"/>
    </source>
</evidence>
<reference evidence="5" key="1">
    <citation type="submission" date="2020-05" db="EMBL/GenBank/DDBJ databases">
        <title>WGS assembly of Panicum virgatum.</title>
        <authorList>
            <person name="Lovell J.T."/>
            <person name="Jenkins J."/>
            <person name="Shu S."/>
            <person name="Juenger T.E."/>
            <person name="Schmutz J."/>
        </authorList>
    </citation>
    <scope>NUCLEOTIDE SEQUENCE</scope>
    <source>
        <strain evidence="5">AP13</strain>
    </source>
</reference>
<evidence type="ECO:0000256" key="3">
    <source>
        <dbReference type="SAM" id="SignalP"/>
    </source>
</evidence>
<dbReference type="EMBL" id="CM029054">
    <property type="protein sequence ID" value="KAG2534057.1"/>
    <property type="molecule type" value="Genomic_DNA"/>
</dbReference>
<dbReference type="AlphaFoldDB" id="A0A8T0MB94"/>
<proteinExistence type="predicted"/>
<sequence>MEARSAMSWYCGSLLAVVVVLFLSASLGTGAGAGADLKGSCAATPHPDVCVSALQKDSDAKAAATPRDLAEAAIRAASAAGSAAGDYARREMDAVKDNGMWQCLNECAEDIEEALSHLDDSDGEIDDGKMKDVKLFLDTAEQDVWDCDQSCRGAADTPVKTALLAKNKEFEKLMSVSLALIKRSTGAGAGDAAGPAAAASKPKHKSKTKP</sequence>
<feature type="region of interest" description="Disordered" evidence="2">
    <location>
        <begin position="186"/>
        <end position="210"/>
    </location>
</feature>
<feature type="compositionally biased region" description="Basic residues" evidence="2">
    <location>
        <begin position="201"/>
        <end position="210"/>
    </location>
</feature>
<dbReference type="InterPro" id="IPR051955">
    <property type="entry name" value="PME_Inhibitor"/>
</dbReference>
<dbReference type="Pfam" id="PF04043">
    <property type="entry name" value="PMEI"/>
    <property type="match status" value="1"/>
</dbReference>